<evidence type="ECO:0000313" key="9">
    <source>
        <dbReference type="Proteomes" id="UP000663887"/>
    </source>
</evidence>
<reference evidence="5" key="1">
    <citation type="submission" date="2021-02" db="EMBL/GenBank/DDBJ databases">
        <authorList>
            <person name="Nowell W R."/>
        </authorList>
    </citation>
    <scope>NUCLEOTIDE SEQUENCE</scope>
</reference>
<feature type="domain" description="BRICHOS" evidence="3">
    <location>
        <begin position="52"/>
        <end position="153"/>
    </location>
</feature>
<feature type="signal peptide" evidence="2">
    <location>
        <begin position="1"/>
        <end position="21"/>
    </location>
</feature>
<evidence type="ECO:0000313" key="7">
    <source>
        <dbReference type="EMBL" id="CAF4269909.1"/>
    </source>
</evidence>
<keyword evidence="8" id="KW-1185">Reference proteome</keyword>
<dbReference type="EMBL" id="CAJNRF010005334">
    <property type="protein sequence ID" value="CAF2069925.1"/>
    <property type="molecule type" value="Genomic_DNA"/>
</dbReference>
<dbReference type="Proteomes" id="UP000663866">
    <property type="component" value="Unassembled WGS sequence"/>
</dbReference>
<dbReference type="Proteomes" id="UP000663842">
    <property type="component" value="Unassembled WGS sequence"/>
</dbReference>
<name>A0A816ZCX3_9BILA</name>
<evidence type="ECO:0000313" key="8">
    <source>
        <dbReference type="Proteomes" id="UP000663866"/>
    </source>
</evidence>
<dbReference type="InterPro" id="IPR007084">
    <property type="entry name" value="BRICHOS_dom"/>
</dbReference>
<gene>
    <name evidence="7" type="ORF">OVN521_LOCUS30030</name>
    <name evidence="6" type="ORF">UXM345_LOCUS12624</name>
    <name evidence="4" type="ORF">WKI299_LOCUS13964</name>
    <name evidence="5" type="ORF">XDN619_LOCUS32975</name>
</gene>
<dbReference type="PROSITE" id="PS50869">
    <property type="entry name" value="BRICHOS"/>
    <property type="match status" value="1"/>
</dbReference>
<evidence type="ECO:0000313" key="5">
    <source>
        <dbReference type="EMBL" id="CAF2204799.1"/>
    </source>
</evidence>
<evidence type="ECO:0000313" key="4">
    <source>
        <dbReference type="EMBL" id="CAF2069925.1"/>
    </source>
</evidence>
<dbReference type="Pfam" id="PF04089">
    <property type="entry name" value="BRICHOS"/>
    <property type="match status" value="1"/>
</dbReference>
<proteinExistence type="predicted"/>
<evidence type="ECO:0000256" key="1">
    <source>
        <dbReference type="ARBA" id="ARBA00023157"/>
    </source>
</evidence>
<sequence>MLRKFHCFLFTSAVLLTFGASHYDLDIVENGLLVKQKVNEYDDLQIFEVPQHANRLHIIAYLDHRSGLQMIKDIKNQKCQLSNMEQPTRSQSGNIVDSSFSEVRMSLPQLPLLADQMHELHIMKLEMPDPLQNVSYLRSELREACTGLPIYWADSIDESQLDGLTRNGELLYDHSQKVIQRPLNSGIRIGRQDSCNKDPNSPPSQSQCHANCIHQKCRVTSDSCYYFITCPMNGQIGTTCVTHNLHMNGQCKMCCNDPGSPCTPGGFFMRCACLNW</sequence>
<evidence type="ECO:0000256" key="2">
    <source>
        <dbReference type="SAM" id="SignalP"/>
    </source>
</evidence>
<dbReference type="AlphaFoldDB" id="A0A816ZCX3"/>
<dbReference type="EMBL" id="CAJNRG010016598">
    <property type="protein sequence ID" value="CAF2204799.1"/>
    <property type="molecule type" value="Genomic_DNA"/>
</dbReference>
<dbReference type="Proteomes" id="UP000663887">
    <property type="component" value="Unassembled WGS sequence"/>
</dbReference>
<protein>
    <recommendedName>
        <fullName evidence="3">BRICHOS domain-containing protein</fullName>
    </recommendedName>
</protein>
<feature type="chain" id="PRO_5035611235" description="BRICHOS domain-containing protein" evidence="2">
    <location>
        <begin position="22"/>
        <end position="276"/>
    </location>
</feature>
<comment type="caution">
    <text evidence="5">The sequence shown here is derived from an EMBL/GenBank/DDBJ whole genome shotgun (WGS) entry which is preliminary data.</text>
</comment>
<evidence type="ECO:0000313" key="6">
    <source>
        <dbReference type="EMBL" id="CAF3938678.1"/>
    </source>
</evidence>
<dbReference type="EMBL" id="CAJOBF010001327">
    <property type="protein sequence ID" value="CAF3938678.1"/>
    <property type="molecule type" value="Genomic_DNA"/>
</dbReference>
<keyword evidence="2" id="KW-0732">Signal</keyword>
<dbReference type="Proteomes" id="UP000663856">
    <property type="component" value="Unassembled WGS sequence"/>
</dbReference>
<evidence type="ECO:0000259" key="3">
    <source>
        <dbReference type="PROSITE" id="PS50869"/>
    </source>
</evidence>
<accession>A0A816ZCX3</accession>
<dbReference type="EMBL" id="CAJOBG010009620">
    <property type="protein sequence ID" value="CAF4269909.1"/>
    <property type="molecule type" value="Genomic_DNA"/>
</dbReference>
<organism evidence="5 9">
    <name type="scientific">Rotaria magnacalcarata</name>
    <dbReference type="NCBI Taxonomy" id="392030"/>
    <lineage>
        <taxon>Eukaryota</taxon>
        <taxon>Metazoa</taxon>
        <taxon>Spiralia</taxon>
        <taxon>Gnathifera</taxon>
        <taxon>Rotifera</taxon>
        <taxon>Eurotatoria</taxon>
        <taxon>Bdelloidea</taxon>
        <taxon>Philodinida</taxon>
        <taxon>Philodinidae</taxon>
        <taxon>Rotaria</taxon>
    </lineage>
</organism>
<keyword evidence="1" id="KW-1015">Disulfide bond</keyword>